<gene>
    <name evidence="1" type="ORF">Pmani_025194</name>
</gene>
<accession>A0AAE1TZ65</accession>
<evidence type="ECO:0000313" key="2">
    <source>
        <dbReference type="Proteomes" id="UP001292094"/>
    </source>
</evidence>
<organism evidence="1 2">
    <name type="scientific">Petrolisthes manimaculis</name>
    <dbReference type="NCBI Taxonomy" id="1843537"/>
    <lineage>
        <taxon>Eukaryota</taxon>
        <taxon>Metazoa</taxon>
        <taxon>Ecdysozoa</taxon>
        <taxon>Arthropoda</taxon>
        <taxon>Crustacea</taxon>
        <taxon>Multicrustacea</taxon>
        <taxon>Malacostraca</taxon>
        <taxon>Eumalacostraca</taxon>
        <taxon>Eucarida</taxon>
        <taxon>Decapoda</taxon>
        <taxon>Pleocyemata</taxon>
        <taxon>Anomura</taxon>
        <taxon>Galatheoidea</taxon>
        <taxon>Porcellanidae</taxon>
        <taxon>Petrolisthes</taxon>
    </lineage>
</organism>
<reference evidence="1" key="1">
    <citation type="submission" date="2023-11" db="EMBL/GenBank/DDBJ databases">
        <title>Genome assemblies of two species of porcelain crab, Petrolisthes cinctipes and Petrolisthes manimaculis (Anomura: Porcellanidae).</title>
        <authorList>
            <person name="Angst P."/>
        </authorList>
    </citation>
    <scope>NUCLEOTIDE SEQUENCE</scope>
    <source>
        <strain evidence="1">PB745_02</strain>
        <tissue evidence="1">Gill</tissue>
    </source>
</reference>
<dbReference type="AlphaFoldDB" id="A0AAE1TZ65"/>
<keyword evidence="2" id="KW-1185">Reference proteome</keyword>
<name>A0AAE1TZ65_9EUCA</name>
<protein>
    <submittedName>
        <fullName evidence="1">Uncharacterized protein</fullName>
    </submittedName>
</protein>
<proteinExistence type="predicted"/>
<comment type="caution">
    <text evidence="1">The sequence shown here is derived from an EMBL/GenBank/DDBJ whole genome shotgun (WGS) entry which is preliminary data.</text>
</comment>
<sequence length="85" mass="9780">MRYLGVVDIEGNMKIGHEEKEKESSRGYVSGSRCDSGLAAREGLKGRQGNGRERLRGWFLRREEYHMKSDECTCMMPGQHVLYIL</sequence>
<evidence type="ECO:0000313" key="1">
    <source>
        <dbReference type="EMBL" id="KAK4302736.1"/>
    </source>
</evidence>
<dbReference type="Proteomes" id="UP001292094">
    <property type="component" value="Unassembled WGS sequence"/>
</dbReference>
<dbReference type="EMBL" id="JAWZYT010002680">
    <property type="protein sequence ID" value="KAK4302736.1"/>
    <property type="molecule type" value="Genomic_DNA"/>
</dbReference>